<sequence length="117" mass="13189">MRKILASLACAGALLGTPLTIAVTEAAADTMAQGWMAQNYTCAEYLHGRLETKEPERSNYSYAFFFALGYFEARYVEHKDGKYLDRITRFHADLRRVCQAYPSQNLLDALSMALPVK</sequence>
<dbReference type="Proteomes" id="UP001230156">
    <property type="component" value="Unassembled WGS sequence"/>
</dbReference>
<feature type="chain" id="PRO_5047178865" description="HdeA/HdeB family protein" evidence="1">
    <location>
        <begin position="23"/>
        <end position="117"/>
    </location>
</feature>
<dbReference type="EMBL" id="JAUYVI010000006">
    <property type="protein sequence ID" value="MDQ7250054.1"/>
    <property type="molecule type" value="Genomic_DNA"/>
</dbReference>
<keyword evidence="3" id="KW-1185">Reference proteome</keyword>
<evidence type="ECO:0000256" key="1">
    <source>
        <dbReference type="SAM" id="SignalP"/>
    </source>
</evidence>
<evidence type="ECO:0008006" key="4">
    <source>
        <dbReference type="Google" id="ProtNLM"/>
    </source>
</evidence>
<evidence type="ECO:0000313" key="3">
    <source>
        <dbReference type="Proteomes" id="UP001230156"/>
    </source>
</evidence>
<dbReference type="RefSeq" id="WP_379958806.1">
    <property type="nucleotide sequence ID" value="NZ_JAUYVI010000006.1"/>
</dbReference>
<proteinExistence type="predicted"/>
<feature type="signal peptide" evidence="1">
    <location>
        <begin position="1"/>
        <end position="22"/>
    </location>
</feature>
<keyword evidence="1" id="KW-0732">Signal</keyword>
<accession>A0ABU0YQR9</accession>
<name>A0ABU0YQR9_9PROT</name>
<gene>
    <name evidence="2" type="ORF">Q8A70_20360</name>
</gene>
<reference evidence="3" key="1">
    <citation type="submission" date="2023-08" db="EMBL/GenBank/DDBJ databases">
        <title>Rhodospirillaceae gen. nov., a novel taxon isolated from the Yangtze River Yuezi River estuary sludge.</title>
        <authorList>
            <person name="Ruan L."/>
        </authorList>
    </citation>
    <scope>NUCLEOTIDE SEQUENCE [LARGE SCALE GENOMIC DNA]</scope>
    <source>
        <strain evidence="3">R-7</strain>
    </source>
</reference>
<evidence type="ECO:0000313" key="2">
    <source>
        <dbReference type="EMBL" id="MDQ7250054.1"/>
    </source>
</evidence>
<protein>
    <recommendedName>
        <fullName evidence="4">HdeA/HdeB family protein</fullName>
    </recommendedName>
</protein>
<comment type="caution">
    <text evidence="2">The sequence shown here is derived from an EMBL/GenBank/DDBJ whole genome shotgun (WGS) entry which is preliminary data.</text>
</comment>
<organism evidence="2 3">
    <name type="scientific">Dongia sedimenti</name>
    <dbReference type="NCBI Taxonomy" id="3064282"/>
    <lineage>
        <taxon>Bacteria</taxon>
        <taxon>Pseudomonadati</taxon>
        <taxon>Pseudomonadota</taxon>
        <taxon>Alphaproteobacteria</taxon>
        <taxon>Rhodospirillales</taxon>
        <taxon>Dongiaceae</taxon>
        <taxon>Dongia</taxon>
    </lineage>
</organism>